<evidence type="ECO:0000256" key="1">
    <source>
        <dbReference type="SAM" id="SignalP"/>
    </source>
</evidence>
<dbReference type="Proteomes" id="UP001150904">
    <property type="component" value="Unassembled WGS sequence"/>
</dbReference>
<dbReference type="AlphaFoldDB" id="A0A9W9JFR7"/>
<protein>
    <recommendedName>
        <fullName evidence="4">Hydrophobin</fullName>
    </recommendedName>
</protein>
<proteinExistence type="predicted"/>
<keyword evidence="3" id="KW-1185">Reference proteome</keyword>
<keyword evidence="1" id="KW-0732">Signal</keyword>
<dbReference type="GeneID" id="83183375"/>
<sequence length="152" mass="15260">MPSFKSLLLIALSLAATAASCPQDWDTQNGQCCYGTFVSGSAPTYCCVKNINANTNSNMKVRDVLPRSLSLSLSIGDNCFTTVPVAATDYSAQVSSASSKLAAGATTTPATNEATPTSSGSAAATSNAAMPIATAQEIVLGGAAVIAGLFVL</sequence>
<name>A0A9W9JFR7_9EURO</name>
<dbReference type="EMBL" id="JAPQKR010000015">
    <property type="protein sequence ID" value="KAJ5195574.1"/>
    <property type="molecule type" value="Genomic_DNA"/>
</dbReference>
<gene>
    <name evidence="2" type="ORF">N7498_009012</name>
</gene>
<evidence type="ECO:0008006" key="4">
    <source>
        <dbReference type="Google" id="ProtNLM"/>
    </source>
</evidence>
<dbReference type="OrthoDB" id="4368991at2759"/>
<dbReference type="PROSITE" id="PS51257">
    <property type="entry name" value="PROKAR_LIPOPROTEIN"/>
    <property type="match status" value="1"/>
</dbReference>
<feature type="signal peptide" evidence="1">
    <location>
        <begin position="1"/>
        <end position="19"/>
    </location>
</feature>
<reference evidence="2" key="2">
    <citation type="journal article" date="2023" name="IMA Fungus">
        <title>Comparative genomic study of the Penicillium genus elucidates a diverse pangenome and 15 lateral gene transfer events.</title>
        <authorList>
            <person name="Petersen C."/>
            <person name="Sorensen T."/>
            <person name="Nielsen M.R."/>
            <person name="Sondergaard T.E."/>
            <person name="Sorensen J.L."/>
            <person name="Fitzpatrick D.A."/>
            <person name="Frisvad J.C."/>
            <person name="Nielsen K.L."/>
        </authorList>
    </citation>
    <scope>NUCLEOTIDE SEQUENCE</scope>
    <source>
        <strain evidence="2">IBT 15544</strain>
    </source>
</reference>
<accession>A0A9W9JFR7</accession>
<comment type="caution">
    <text evidence="2">The sequence shown here is derived from an EMBL/GenBank/DDBJ whole genome shotgun (WGS) entry which is preliminary data.</text>
</comment>
<feature type="chain" id="PRO_5040722314" description="Hydrophobin" evidence="1">
    <location>
        <begin position="20"/>
        <end position="152"/>
    </location>
</feature>
<evidence type="ECO:0000313" key="3">
    <source>
        <dbReference type="Proteomes" id="UP001150904"/>
    </source>
</evidence>
<evidence type="ECO:0000313" key="2">
    <source>
        <dbReference type="EMBL" id="KAJ5195574.1"/>
    </source>
</evidence>
<reference evidence="2" key="1">
    <citation type="submission" date="2022-12" db="EMBL/GenBank/DDBJ databases">
        <authorList>
            <person name="Petersen C."/>
        </authorList>
    </citation>
    <scope>NUCLEOTIDE SEQUENCE</scope>
    <source>
        <strain evidence="2">IBT 15544</strain>
    </source>
</reference>
<dbReference type="RefSeq" id="XP_058306062.1">
    <property type="nucleotide sequence ID" value="XM_058456074.1"/>
</dbReference>
<organism evidence="2 3">
    <name type="scientific">Penicillium cinerascens</name>
    <dbReference type="NCBI Taxonomy" id="70096"/>
    <lineage>
        <taxon>Eukaryota</taxon>
        <taxon>Fungi</taxon>
        <taxon>Dikarya</taxon>
        <taxon>Ascomycota</taxon>
        <taxon>Pezizomycotina</taxon>
        <taxon>Eurotiomycetes</taxon>
        <taxon>Eurotiomycetidae</taxon>
        <taxon>Eurotiales</taxon>
        <taxon>Aspergillaceae</taxon>
        <taxon>Penicillium</taxon>
    </lineage>
</organism>